<feature type="region of interest" description="Disordered" evidence="4">
    <location>
        <begin position="1"/>
        <end position="22"/>
    </location>
</feature>
<dbReference type="InterPro" id="IPR000524">
    <property type="entry name" value="Tscrpt_reg_HTH_GntR"/>
</dbReference>
<comment type="caution">
    <text evidence="6">The sequence shown here is derived from an EMBL/GenBank/DDBJ whole genome shotgun (WGS) entry which is preliminary data.</text>
</comment>
<dbReference type="InterPro" id="IPR011711">
    <property type="entry name" value="GntR_C"/>
</dbReference>
<dbReference type="EMBL" id="JAUSVM010000001">
    <property type="protein sequence ID" value="MDQ0425452.1"/>
    <property type="molecule type" value="Genomic_DNA"/>
</dbReference>
<dbReference type="Pfam" id="PF07729">
    <property type="entry name" value="FCD"/>
    <property type="match status" value="1"/>
</dbReference>
<proteinExistence type="predicted"/>
<keyword evidence="1" id="KW-0805">Transcription regulation</keyword>
<reference evidence="6 7" key="1">
    <citation type="submission" date="2023-07" db="EMBL/GenBank/DDBJ databases">
        <title>Sequencing the genomes of 1000 actinobacteria strains.</title>
        <authorList>
            <person name="Klenk H.-P."/>
        </authorList>
    </citation>
    <scope>NUCLEOTIDE SEQUENCE [LARGE SCALE GENOMIC DNA]</scope>
    <source>
        <strain evidence="6 7">DSM 14785</strain>
    </source>
</reference>
<dbReference type="PANTHER" id="PTHR43537:SF5">
    <property type="entry name" value="UXU OPERON TRANSCRIPTIONAL REGULATOR"/>
    <property type="match status" value="1"/>
</dbReference>
<dbReference type="Gene3D" id="1.10.10.10">
    <property type="entry name" value="Winged helix-like DNA-binding domain superfamily/Winged helix DNA-binding domain"/>
    <property type="match status" value="1"/>
</dbReference>
<gene>
    <name evidence="6" type="ORF">JO380_001833</name>
</gene>
<dbReference type="SMART" id="SM00345">
    <property type="entry name" value="HTH_GNTR"/>
    <property type="match status" value="1"/>
</dbReference>
<evidence type="ECO:0000313" key="7">
    <source>
        <dbReference type="Proteomes" id="UP001240250"/>
    </source>
</evidence>
<dbReference type="PANTHER" id="PTHR43537">
    <property type="entry name" value="TRANSCRIPTIONAL REGULATOR, GNTR FAMILY"/>
    <property type="match status" value="1"/>
</dbReference>
<organism evidence="6 7">
    <name type="scientific">Cellulomonas iranensis</name>
    <dbReference type="NCBI Taxonomy" id="76862"/>
    <lineage>
        <taxon>Bacteria</taxon>
        <taxon>Bacillati</taxon>
        <taxon>Actinomycetota</taxon>
        <taxon>Actinomycetes</taxon>
        <taxon>Micrococcales</taxon>
        <taxon>Cellulomonadaceae</taxon>
        <taxon>Cellulomonas</taxon>
    </lineage>
</organism>
<evidence type="ECO:0000256" key="2">
    <source>
        <dbReference type="ARBA" id="ARBA00023125"/>
    </source>
</evidence>
<feature type="domain" description="HTH gntR-type" evidence="5">
    <location>
        <begin position="22"/>
        <end position="89"/>
    </location>
</feature>
<name>A0ABU0GLJ1_9CELL</name>
<evidence type="ECO:0000256" key="4">
    <source>
        <dbReference type="SAM" id="MobiDB-lite"/>
    </source>
</evidence>
<dbReference type="PROSITE" id="PS50949">
    <property type="entry name" value="HTH_GNTR"/>
    <property type="match status" value="1"/>
</dbReference>
<dbReference type="GO" id="GO:0003677">
    <property type="term" value="F:DNA binding"/>
    <property type="evidence" value="ECO:0007669"/>
    <property type="project" value="UniProtKB-KW"/>
</dbReference>
<dbReference type="SUPFAM" id="SSF46785">
    <property type="entry name" value="Winged helix' DNA-binding domain"/>
    <property type="match status" value="1"/>
</dbReference>
<dbReference type="InterPro" id="IPR036390">
    <property type="entry name" value="WH_DNA-bd_sf"/>
</dbReference>
<dbReference type="SUPFAM" id="SSF48008">
    <property type="entry name" value="GntR ligand-binding domain-like"/>
    <property type="match status" value="1"/>
</dbReference>
<evidence type="ECO:0000256" key="1">
    <source>
        <dbReference type="ARBA" id="ARBA00023015"/>
    </source>
</evidence>
<evidence type="ECO:0000259" key="5">
    <source>
        <dbReference type="PROSITE" id="PS50949"/>
    </source>
</evidence>
<protein>
    <submittedName>
        <fullName evidence="6">DNA-binding GntR family transcriptional regulator</fullName>
    </submittedName>
</protein>
<dbReference type="Gene3D" id="1.20.120.530">
    <property type="entry name" value="GntR ligand-binding domain-like"/>
    <property type="match status" value="1"/>
</dbReference>
<dbReference type="Proteomes" id="UP001240250">
    <property type="component" value="Unassembled WGS sequence"/>
</dbReference>
<accession>A0ABU0GLJ1</accession>
<dbReference type="InterPro" id="IPR008920">
    <property type="entry name" value="TF_FadR/GntR_C"/>
</dbReference>
<evidence type="ECO:0000313" key="6">
    <source>
        <dbReference type="EMBL" id="MDQ0425452.1"/>
    </source>
</evidence>
<keyword evidence="2 6" id="KW-0238">DNA-binding</keyword>
<keyword evidence="7" id="KW-1185">Reference proteome</keyword>
<dbReference type="Pfam" id="PF00392">
    <property type="entry name" value="GntR"/>
    <property type="match status" value="1"/>
</dbReference>
<dbReference type="RefSeq" id="WP_156442122.1">
    <property type="nucleotide sequence ID" value="NZ_CP194061.1"/>
</dbReference>
<evidence type="ECO:0000256" key="3">
    <source>
        <dbReference type="ARBA" id="ARBA00023163"/>
    </source>
</evidence>
<keyword evidence="3" id="KW-0804">Transcription</keyword>
<dbReference type="InterPro" id="IPR036388">
    <property type="entry name" value="WH-like_DNA-bd_sf"/>
</dbReference>
<sequence length="227" mass="23722">MTARPTVRDAATPRTRSTATGPTAARALTAALRAQVLSGALAPGAPLREEALAAEHGVSRHTVRTALAALAAERLVTAQEYRGVRVARLDDDEVRSLQHLRAALECEAVHLVAARHRAPWPDHVLAPARAAVAELAGTDPADWAAVQGAHAAVHLALVAAAGSPRLTDAYASLGAEVALLLLHARPRYDVAGLVAEHTAYLADVQVRGAVAVREHLTHLADVLHPPA</sequence>